<comment type="caution">
    <text evidence="1">The sequence shown here is derived from an EMBL/GenBank/DDBJ whole genome shotgun (WGS) entry which is preliminary data.</text>
</comment>
<reference evidence="1" key="1">
    <citation type="journal article" date="2014" name="Front. Microbiol.">
        <title>High frequency of phylogenetically diverse reductive dehalogenase-homologous genes in deep subseafloor sedimentary metagenomes.</title>
        <authorList>
            <person name="Kawai M."/>
            <person name="Futagami T."/>
            <person name="Toyoda A."/>
            <person name="Takaki Y."/>
            <person name="Nishi S."/>
            <person name="Hori S."/>
            <person name="Arai W."/>
            <person name="Tsubouchi T."/>
            <person name="Morono Y."/>
            <person name="Uchiyama I."/>
            <person name="Ito T."/>
            <person name="Fujiyama A."/>
            <person name="Inagaki F."/>
            <person name="Takami H."/>
        </authorList>
    </citation>
    <scope>NUCLEOTIDE SEQUENCE</scope>
    <source>
        <strain evidence="1">Expedition CK06-06</strain>
    </source>
</reference>
<name>X1IIV8_9ZZZZ</name>
<organism evidence="1">
    <name type="scientific">marine sediment metagenome</name>
    <dbReference type="NCBI Taxonomy" id="412755"/>
    <lineage>
        <taxon>unclassified sequences</taxon>
        <taxon>metagenomes</taxon>
        <taxon>ecological metagenomes</taxon>
    </lineage>
</organism>
<protein>
    <submittedName>
        <fullName evidence="1">Uncharacterized protein</fullName>
    </submittedName>
</protein>
<dbReference type="EMBL" id="BARU01016005">
    <property type="protein sequence ID" value="GAH57473.1"/>
    <property type="molecule type" value="Genomic_DNA"/>
</dbReference>
<accession>X1IIV8</accession>
<sequence>NWEEMFASVDVLCPFRKYFLAGTDEFRDIFFDQQRRGGELWFYSCDGPARSFDPFSYYLM</sequence>
<proteinExistence type="predicted"/>
<feature type="non-terminal residue" evidence="1">
    <location>
        <position position="1"/>
    </location>
</feature>
<gene>
    <name evidence="1" type="ORF">S03H2_27049</name>
</gene>
<evidence type="ECO:0000313" key="1">
    <source>
        <dbReference type="EMBL" id="GAH57473.1"/>
    </source>
</evidence>
<dbReference type="AlphaFoldDB" id="X1IIV8"/>
<feature type="non-terminal residue" evidence="1">
    <location>
        <position position="60"/>
    </location>
</feature>